<dbReference type="RefSeq" id="WP_245290886.1">
    <property type="nucleotide sequence ID" value="NZ_MASI01000005.1"/>
</dbReference>
<comment type="caution">
    <text evidence="9">The sequence shown here is derived from an EMBL/GenBank/DDBJ whole genome shotgun (WGS) entry which is preliminary data.</text>
</comment>
<evidence type="ECO:0000256" key="1">
    <source>
        <dbReference type="ARBA" id="ARBA00000085"/>
    </source>
</evidence>
<dbReference type="PANTHER" id="PTHR42878:SF15">
    <property type="entry name" value="BACTERIOPHYTOCHROME"/>
    <property type="match status" value="1"/>
</dbReference>
<dbReference type="Proteomes" id="UP000095087">
    <property type="component" value="Unassembled WGS sequence"/>
</dbReference>
<dbReference type="GO" id="GO:0000156">
    <property type="term" value="F:phosphorelay response regulator activity"/>
    <property type="evidence" value="ECO:0007669"/>
    <property type="project" value="TreeGrafter"/>
</dbReference>
<protein>
    <recommendedName>
        <fullName evidence="2">histidine kinase</fullName>
        <ecNumber evidence="2">2.7.13.3</ecNumber>
    </recommendedName>
</protein>
<dbReference type="CDD" id="cd19410">
    <property type="entry name" value="HK9-like_sensor"/>
    <property type="match status" value="1"/>
</dbReference>
<evidence type="ECO:0000256" key="2">
    <source>
        <dbReference type="ARBA" id="ARBA00012438"/>
    </source>
</evidence>
<dbReference type="GO" id="GO:0000155">
    <property type="term" value="F:phosphorelay sensor kinase activity"/>
    <property type="evidence" value="ECO:0007669"/>
    <property type="project" value="InterPro"/>
</dbReference>
<feature type="transmembrane region" description="Helical" evidence="7">
    <location>
        <begin position="169"/>
        <end position="194"/>
    </location>
</feature>
<dbReference type="EC" id="2.7.13.3" evidence="2"/>
<keyword evidence="10" id="KW-1185">Reference proteome</keyword>
<evidence type="ECO:0000256" key="7">
    <source>
        <dbReference type="SAM" id="Phobius"/>
    </source>
</evidence>
<dbReference type="GO" id="GO:0030295">
    <property type="term" value="F:protein kinase activator activity"/>
    <property type="evidence" value="ECO:0007669"/>
    <property type="project" value="TreeGrafter"/>
</dbReference>
<dbReference type="STRING" id="1177755.A7A08_02245"/>
<evidence type="ECO:0000259" key="8">
    <source>
        <dbReference type="Pfam" id="PF05227"/>
    </source>
</evidence>
<gene>
    <name evidence="9" type="ORF">A7A08_02245</name>
</gene>
<dbReference type="Pfam" id="PF05227">
    <property type="entry name" value="CHASE3"/>
    <property type="match status" value="1"/>
</dbReference>
<evidence type="ECO:0000256" key="4">
    <source>
        <dbReference type="ARBA" id="ARBA00022777"/>
    </source>
</evidence>
<reference evidence="9 10" key="1">
    <citation type="submission" date="2016-07" db="EMBL/GenBank/DDBJ databases">
        <title>Draft genome sequence of Methyloligella halotolerans C2T (VKM B-2706T=CCUG 61687T=DSM 25045T), a halotolerant polyhydroxybutyrate accumulating methylotroph.</title>
        <authorList>
            <person name="Vasilenko O.V."/>
            <person name="Doronina N.V."/>
            <person name="Poroshina M.N."/>
            <person name="Tarlachkov S.V."/>
            <person name="Trotsenko Y.A."/>
        </authorList>
    </citation>
    <scope>NUCLEOTIDE SEQUENCE [LARGE SCALE GENOMIC DNA]</scope>
    <source>
        <strain evidence="9 10">VKM B-2706</strain>
    </source>
</reference>
<dbReference type="InterPro" id="IPR007891">
    <property type="entry name" value="CHASE3"/>
</dbReference>
<feature type="region of interest" description="Disordered" evidence="6">
    <location>
        <begin position="276"/>
        <end position="320"/>
    </location>
</feature>
<name>A0A1E2RXX2_9HYPH</name>
<dbReference type="InterPro" id="IPR036097">
    <property type="entry name" value="HisK_dim/P_sf"/>
</dbReference>
<evidence type="ECO:0000313" key="10">
    <source>
        <dbReference type="Proteomes" id="UP000095087"/>
    </source>
</evidence>
<dbReference type="EMBL" id="MASI01000005">
    <property type="protein sequence ID" value="ODA66948.1"/>
    <property type="molecule type" value="Genomic_DNA"/>
</dbReference>
<feature type="domain" description="CHASE3" evidence="8">
    <location>
        <begin position="28"/>
        <end position="162"/>
    </location>
</feature>
<feature type="compositionally biased region" description="Low complexity" evidence="6">
    <location>
        <begin position="297"/>
        <end position="320"/>
    </location>
</feature>
<keyword evidence="7" id="KW-0812">Transmembrane</keyword>
<accession>A0A1E2RXX2</accession>
<keyword evidence="5" id="KW-0175">Coiled coil</keyword>
<evidence type="ECO:0000313" key="9">
    <source>
        <dbReference type="EMBL" id="ODA66948.1"/>
    </source>
</evidence>
<feature type="coiled-coil region" evidence="5">
    <location>
        <begin position="194"/>
        <end position="232"/>
    </location>
</feature>
<organism evidence="9 10">
    <name type="scientific">Methyloligella halotolerans</name>
    <dbReference type="NCBI Taxonomy" id="1177755"/>
    <lineage>
        <taxon>Bacteria</taxon>
        <taxon>Pseudomonadati</taxon>
        <taxon>Pseudomonadota</taxon>
        <taxon>Alphaproteobacteria</taxon>
        <taxon>Hyphomicrobiales</taxon>
        <taxon>Hyphomicrobiaceae</taxon>
        <taxon>Methyloligella</taxon>
    </lineage>
</organism>
<keyword evidence="3" id="KW-0808">Transferase</keyword>
<keyword evidence="4" id="KW-0418">Kinase</keyword>
<dbReference type="SUPFAM" id="SSF47384">
    <property type="entry name" value="Homodimeric domain of signal transducing histidine kinase"/>
    <property type="match status" value="1"/>
</dbReference>
<keyword evidence="7" id="KW-1133">Transmembrane helix</keyword>
<proteinExistence type="predicted"/>
<dbReference type="InterPro" id="IPR050351">
    <property type="entry name" value="BphY/WalK/GraS-like"/>
</dbReference>
<dbReference type="PANTHER" id="PTHR42878">
    <property type="entry name" value="TWO-COMPONENT HISTIDINE KINASE"/>
    <property type="match status" value="1"/>
</dbReference>
<dbReference type="GO" id="GO:0007234">
    <property type="term" value="P:osmosensory signaling via phosphorelay pathway"/>
    <property type="evidence" value="ECO:0007669"/>
    <property type="project" value="TreeGrafter"/>
</dbReference>
<sequence>MLLGIGFALMVVVSIFAAFFAYQSQRSAERVAHTLAVEGEISDLLLALRLSESAERGFLITEQDAFLTEYAQASNAVTKQLHALAELVSDNQSQLKRLAVIRPLIERRLADFRAAIELRQQDRVEAANEIVRRTESRDAMIRINAVAREMLGEEATLYRERGTEAHQSYMGMFVLMGIGGVFILLLGLMALMALRRADRERDEAQQELMDTNENLEAMVADRSRDLIAANEEVQRFAYIVSHDLRSPLVNIMGFTSELETLRDQIFMQMATLRGNQNIRNETEAETEDAEESEQRPRTSSTRISTRRFSSSRTRSARWTS</sequence>
<evidence type="ECO:0000256" key="6">
    <source>
        <dbReference type="SAM" id="MobiDB-lite"/>
    </source>
</evidence>
<evidence type="ECO:0000256" key="3">
    <source>
        <dbReference type="ARBA" id="ARBA00022679"/>
    </source>
</evidence>
<comment type="catalytic activity">
    <reaction evidence="1">
        <text>ATP + protein L-histidine = ADP + protein N-phospho-L-histidine.</text>
        <dbReference type="EC" id="2.7.13.3"/>
    </reaction>
</comment>
<evidence type="ECO:0000256" key="5">
    <source>
        <dbReference type="SAM" id="Coils"/>
    </source>
</evidence>
<keyword evidence="7" id="KW-0472">Membrane</keyword>
<dbReference type="Gene3D" id="1.10.287.130">
    <property type="match status" value="1"/>
</dbReference>
<dbReference type="AlphaFoldDB" id="A0A1E2RXX2"/>